<reference evidence="1 3" key="2">
    <citation type="journal article" date="2013" name="Nature">
        <title>Insights into bilaterian evolution from three spiralian genomes.</title>
        <authorList>
            <person name="Simakov O."/>
            <person name="Marletaz F."/>
            <person name="Cho S.J."/>
            <person name="Edsinger-Gonzales E."/>
            <person name="Havlak P."/>
            <person name="Hellsten U."/>
            <person name="Kuo D.H."/>
            <person name="Larsson T."/>
            <person name="Lv J."/>
            <person name="Arendt D."/>
            <person name="Savage R."/>
            <person name="Osoegawa K."/>
            <person name="de Jong P."/>
            <person name="Grimwood J."/>
            <person name="Chapman J.A."/>
            <person name="Shapiro H."/>
            <person name="Aerts A."/>
            <person name="Otillar R.P."/>
            <person name="Terry A.Y."/>
            <person name="Boore J.L."/>
            <person name="Grigoriev I.V."/>
            <person name="Lindberg D.R."/>
            <person name="Seaver E.C."/>
            <person name="Weisblat D.A."/>
            <person name="Putnam N.H."/>
            <person name="Rokhsar D.S."/>
        </authorList>
    </citation>
    <scope>NUCLEOTIDE SEQUENCE</scope>
</reference>
<dbReference type="OrthoDB" id="10062389at2759"/>
<dbReference type="Proteomes" id="UP000015101">
    <property type="component" value="Unassembled WGS sequence"/>
</dbReference>
<evidence type="ECO:0000313" key="1">
    <source>
        <dbReference type="EMBL" id="ESN96871.1"/>
    </source>
</evidence>
<reference evidence="3" key="1">
    <citation type="submission" date="2012-12" db="EMBL/GenBank/DDBJ databases">
        <authorList>
            <person name="Hellsten U."/>
            <person name="Grimwood J."/>
            <person name="Chapman J.A."/>
            <person name="Shapiro H."/>
            <person name="Aerts A."/>
            <person name="Otillar R.P."/>
            <person name="Terry A.Y."/>
            <person name="Boore J.L."/>
            <person name="Simakov O."/>
            <person name="Marletaz F."/>
            <person name="Cho S.-J."/>
            <person name="Edsinger-Gonzales E."/>
            <person name="Havlak P."/>
            <person name="Kuo D.-H."/>
            <person name="Larsson T."/>
            <person name="Lv J."/>
            <person name="Arendt D."/>
            <person name="Savage R."/>
            <person name="Osoegawa K."/>
            <person name="de Jong P."/>
            <person name="Lindberg D.R."/>
            <person name="Seaver E.C."/>
            <person name="Weisblat D.A."/>
            <person name="Putnam N.H."/>
            <person name="Grigoriev I.V."/>
            <person name="Rokhsar D.S."/>
        </authorList>
    </citation>
    <scope>NUCLEOTIDE SEQUENCE</scope>
</reference>
<proteinExistence type="predicted"/>
<dbReference type="EnsemblMetazoa" id="HelroT178671">
    <property type="protein sequence ID" value="HelroP178671"/>
    <property type="gene ID" value="HelroG178671"/>
</dbReference>
<dbReference type="AlphaFoldDB" id="T1FDJ6"/>
<keyword evidence="3" id="KW-1185">Reference proteome</keyword>
<dbReference type="KEGG" id="hro:HELRODRAFT_178671"/>
<protein>
    <submittedName>
        <fullName evidence="1 2">Uncharacterized protein</fullName>
    </submittedName>
</protein>
<name>T1FDJ6_HELRO</name>
<evidence type="ECO:0000313" key="3">
    <source>
        <dbReference type="Proteomes" id="UP000015101"/>
    </source>
</evidence>
<organism evidence="2 3">
    <name type="scientific">Helobdella robusta</name>
    <name type="common">Californian leech</name>
    <dbReference type="NCBI Taxonomy" id="6412"/>
    <lineage>
        <taxon>Eukaryota</taxon>
        <taxon>Metazoa</taxon>
        <taxon>Spiralia</taxon>
        <taxon>Lophotrochozoa</taxon>
        <taxon>Annelida</taxon>
        <taxon>Clitellata</taxon>
        <taxon>Hirudinea</taxon>
        <taxon>Rhynchobdellida</taxon>
        <taxon>Glossiphoniidae</taxon>
        <taxon>Helobdella</taxon>
    </lineage>
</organism>
<dbReference type="GeneID" id="20206895"/>
<sequence>MHSIRLMSVLTCSKLSPERTSLRFLTRNNKFLLAVRQYKSEYFWSENTNCLNTIYNSLCVTHVTYCSLVWASAYRTRTNPIKTLMKRALSNQLPSSFNGYYKPTQSTRFVQSVASNKSKTNIMFSHVYCVEQRIWNKLLKRGFLNLILIFFL</sequence>
<dbReference type="EMBL" id="AMQM01006526">
    <property type="status" value="NOT_ANNOTATED_CDS"/>
    <property type="molecule type" value="Genomic_DNA"/>
</dbReference>
<dbReference type="RefSeq" id="XP_009025011.1">
    <property type="nucleotide sequence ID" value="XM_009026763.1"/>
</dbReference>
<reference evidence="2" key="3">
    <citation type="submission" date="2015-06" db="UniProtKB">
        <authorList>
            <consortium name="EnsemblMetazoa"/>
        </authorList>
    </citation>
    <scope>IDENTIFICATION</scope>
</reference>
<dbReference type="InParanoid" id="T1FDJ6"/>
<evidence type="ECO:0000313" key="2">
    <source>
        <dbReference type="EnsemblMetazoa" id="HelroP178671"/>
    </source>
</evidence>
<gene>
    <name evidence="2" type="primary">20206895</name>
    <name evidence="1" type="ORF">HELRODRAFT_178671</name>
</gene>
<dbReference type="HOGENOM" id="CLU_1724308_0_0_1"/>
<dbReference type="CTD" id="20206895"/>
<accession>T1FDJ6</accession>
<dbReference type="EMBL" id="KB097487">
    <property type="protein sequence ID" value="ESN96871.1"/>
    <property type="molecule type" value="Genomic_DNA"/>
</dbReference>